<accession>A0A7Y9U624</accession>
<evidence type="ECO:0000313" key="1">
    <source>
        <dbReference type="EMBL" id="NYG32171.1"/>
    </source>
</evidence>
<dbReference type="EMBL" id="JACCFH010000001">
    <property type="protein sequence ID" value="NYG32171.1"/>
    <property type="molecule type" value="Genomic_DNA"/>
</dbReference>
<dbReference type="AlphaFoldDB" id="A0A7Y9U624"/>
<evidence type="ECO:0000313" key="2">
    <source>
        <dbReference type="Proteomes" id="UP000518288"/>
    </source>
</evidence>
<name>A0A7Y9U624_9BURK</name>
<keyword evidence="2" id="KW-1185">Reference proteome</keyword>
<protein>
    <submittedName>
        <fullName evidence="1">Uncharacterized protein</fullName>
    </submittedName>
</protein>
<dbReference type="RefSeq" id="WP_179633087.1">
    <property type="nucleotide sequence ID" value="NZ_JACCFH010000001.1"/>
</dbReference>
<proteinExistence type="predicted"/>
<dbReference type="Proteomes" id="UP000518288">
    <property type="component" value="Unassembled WGS sequence"/>
</dbReference>
<comment type="caution">
    <text evidence="1">The sequence shown here is derived from an EMBL/GenBank/DDBJ whole genome shotgun (WGS) entry which is preliminary data.</text>
</comment>
<reference evidence="1 2" key="1">
    <citation type="submission" date="2020-07" db="EMBL/GenBank/DDBJ databases">
        <title>Genomic Encyclopedia of Archaeal and Bacterial Type Strains, Phase II (KMG-II): from individual species to whole genera.</title>
        <authorList>
            <person name="Goeker M."/>
        </authorList>
    </citation>
    <scope>NUCLEOTIDE SEQUENCE [LARGE SCALE GENOMIC DNA]</scope>
    <source>
        <strain evidence="1 2">DSM 21226</strain>
    </source>
</reference>
<gene>
    <name evidence="1" type="ORF">BDD16_001157</name>
</gene>
<sequence length="103" mass="11614">MPELIFTLKMAGTQCRAERRAIHHIERQRITGPHWDEFFPPTTTLTREDLAEALDPAAFQARRHDLLDPVEKALNLRTLLGVNALTVFAAAGVQRRGARGRLC</sequence>
<organism evidence="1 2">
    <name type="scientific">Sphaerotilus montanus</name>
    <dbReference type="NCBI Taxonomy" id="522889"/>
    <lineage>
        <taxon>Bacteria</taxon>
        <taxon>Pseudomonadati</taxon>
        <taxon>Pseudomonadota</taxon>
        <taxon>Betaproteobacteria</taxon>
        <taxon>Burkholderiales</taxon>
        <taxon>Sphaerotilaceae</taxon>
        <taxon>Sphaerotilus</taxon>
    </lineage>
</organism>